<dbReference type="Proteomes" id="UP001482620">
    <property type="component" value="Unassembled WGS sequence"/>
</dbReference>
<dbReference type="EMBL" id="JAHRIQ010091889">
    <property type="protein sequence ID" value="MEQ2250338.1"/>
    <property type="molecule type" value="Genomic_DNA"/>
</dbReference>
<evidence type="ECO:0000256" key="1">
    <source>
        <dbReference type="SAM" id="MobiDB-lite"/>
    </source>
</evidence>
<keyword evidence="3" id="KW-1185">Reference proteome</keyword>
<protein>
    <submittedName>
        <fullName evidence="2">Uncharacterized protein</fullName>
    </submittedName>
</protein>
<reference evidence="2 3" key="1">
    <citation type="submission" date="2021-06" db="EMBL/GenBank/DDBJ databases">
        <authorList>
            <person name="Palmer J.M."/>
        </authorList>
    </citation>
    <scope>NUCLEOTIDE SEQUENCE [LARGE SCALE GENOMIC DNA]</scope>
    <source>
        <strain evidence="3">if_2019</strain>
        <tissue evidence="2">Muscle</tissue>
    </source>
</reference>
<feature type="region of interest" description="Disordered" evidence="1">
    <location>
        <begin position="1"/>
        <end position="23"/>
    </location>
</feature>
<evidence type="ECO:0000313" key="3">
    <source>
        <dbReference type="Proteomes" id="UP001482620"/>
    </source>
</evidence>
<gene>
    <name evidence="2" type="ORF">ILYODFUR_039007</name>
</gene>
<evidence type="ECO:0000313" key="2">
    <source>
        <dbReference type="EMBL" id="MEQ2250338.1"/>
    </source>
</evidence>
<organism evidence="2 3">
    <name type="scientific">Ilyodon furcidens</name>
    <name type="common">goldbreast splitfin</name>
    <dbReference type="NCBI Taxonomy" id="33524"/>
    <lineage>
        <taxon>Eukaryota</taxon>
        <taxon>Metazoa</taxon>
        <taxon>Chordata</taxon>
        <taxon>Craniata</taxon>
        <taxon>Vertebrata</taxon>
        <taxon>Euteleostomi</taxon>
        <taxon>Actinopterygii</taxon>
        <taxon>Neopterygii</taxon>
        <taxon>Teleostei</taxon>
        <taxon>Neoteleostei</taxon>
        <taxon>Acanthomorphata</taxon>
        <taxon>Ovalentaria</taxon>
        <taxon>Atherinomorphae</taxon>
        <taxon>Cyprinodontiformes</taxon>
        <taxon>Goodeidae</taxon>
        <taxon>Ilyodon</taxon>
    </lineage>
</organism>
<proteinExistence type="predicted"/>
<comment type="caution">
    <text evidence="2">The sequence shown here is derived from an EMBL/GenBank/DDBJ whole genome shotgun (WGS) entry which is preliminary data.</text>
</comment>
<accession>A0ABV0UYU3</accession>
<name>A0ABV0UYU3_9TELE</name>
<sequence>MHTAHPEPISSGTTLSIRDAPRNSKDFAQAKGVDITVWTSVNQIPQRRRDLPITAYATGLSSFFRRTEEEDGALHSVLKEGTLLNLLMMVFSSAYFHSTNSHKCHPEPM</sequence>